<evidence type="ECO:0000256" key="2">
    <source>
        <dbReference type="ARBA" id="ARBA00010993"/>
    </source>
</evidence>
<organism evidence="13 14">
    <name type="scientific">Cyclopterus lumpus</name>
    <name type="common">Lumpsucker</name>
    <dbReference type="NCBI Taxonomy" id="8103"/>
    <lineage>
        <taxon>Eukaryota</taxon>
        <taxon>Metazoa</taxon>
        <taxon>Chordata</taxon>
        <taxon>Craniata</taxon>
        <taxon>Vertebrata</taxon>
        <taxon>Euteleostomi</taxon>
        <taxon>Actinopterygii</taxon>
        <taxon>Neopterygii</taxon>
        <taxon>Teleostei</taxon>
        <taxon>Neoteleostei</taxon>
        <taxon>Acanthomorphata</taxon>
        <taxon>Eupercaria</taxon>
        <taxon>Perciformes</taxon>
        <taxon>Cottioidei</taxon>
        <taxon>Cottales</taxon>
        <taxon>Cyclopteridae</taxon>
        <taxon>Cyclopterus</taxon>
    </lineage>
</organism>
<dbReference type="InterPro" id="IPR011531">
    <property type="entry name" value="HCO3_transpt-like_TM_dom"/>
</dbReference>
<dbReference type="Pfam" id="PF00955">
    <property type="entry name" value="HCO3_cotransp"/>
    <property type="match status" value="1"/>
</dbReference>
<dbReference type="FunFam" id="3.40.930.10:FF:000019">
    <property type="entry name" value="Solute carrier family 4 member 11"/>
    <property type="match status" value="1"/>
</dbReference>
<evidence type="ECO:0000313" key="14">
    <source>
        <dbReference type="Proteomes" id="UP000694565"/>
    </source>
</evidence>
<dbReference type="GO" id="GO:0006820">
    <property type="term" value="P:monoatomic anion transport"/>
    <property type="evidence" value="ECO:0007669"/>
    <property type="project" value="InterPro"/>
</dbReference>
<dbReference type="GO" id="GO:0005452">
    <property type="term" value="F:solute:inorganic anion antiporter activity"/>
    <property type="evidence" value="ECO:0007669"/>
    <property type="project" value="InterPro"/>
</dbReference>
<evidence type="ECO:0000259" key="12">
    <source>
        <dbReference type="Pfam" id="PF00955"/>
    </source>
</evidence>
<dbReference type="InterPro" id="IPR003020">
    <property type="entry name" value="HCO3_transpt_euk"/>
</dbReference>
<feature type="domain" description="Bicarbonate transporter-like transmembrane" evidence="12">
    <location>
        <begin position="252"/>
        <end position="791"/>
    </location>
</feature>
<dbReference type="GO" id="GO:0050801">
    <property type="term" value="P:monoatomic ion homeostasis"/>
    <property type="evidence" value="ECO:0007669"/>
    <property type="project" value="TreeGrafter"/>
</dbReference>
<feature type="coiled-coil region" evidence="9">
    <location>
        <begin position="432"/>
        <end position="459"/>
    </location>
</feature>
<evidence type="ECO:0000256" key="10">
    <source>
        <dbReference type="SAM" id="MobiDB-lite"/>
    </source>
</evidence>
<keyword evidence="3" id="KW-0813">Transport</keyword>
<keyword evidence="14" id="KW-1185">Reference proteome</keyword>
<evidence type="ECO:0000256" key="1">
    <source>
        <dbReference type="ARBA" id="ARBA00004651"/>
    </source>
</evidence>
<comment type="similarity">
    <text evidence="2">Belongs to the anion exchanger (TC 2.A.31) family.</text>
</comment>
<accession>A0A8C2Z5X1</accession>
<dbReference type="InterPro" id="IPR016152">
    <property type="entry name" value="PTrfase/Anion_transptr"/>
</dbReference>
<reference evidence="13" key="1">
    <citation type="submission" date="2025-08" db="UniProtKB">
        <authorList>
            <consortium name="Ensembl"/>
        </authorList>
    </citation>
    <scope>IDENTIFICATION</scope>
</reference>
<evidence type="ECO:0000313" key="13">
    <source>
        <dbReference type="Ensembl" id="ENSCLMP00005022050.1"/>
    </source>
</evidence>
<feature type="transmembrane region" description="Helical" evidence="11">
    <location>
        <begin position="734"/>
        <end position="753"/>
    </location>
</feature>
<dbReference type="Gene3D" id="1.10.287.570">
    <property type="entry name" value="Helical hairpin bin"/>
    <property type="match status" value="1"/>
</dbReference>
<comment type="subcellular location">
    <subcellularLocation>
        <location evidence="1">Cell membrane</location>
        <topology evidence="1">Multi-pass membrane protein</topology>
    </subcellularLocation>
</comment>
<feature type="transmembrane region" description="Helical" evidence="11">
    <location>
        <begin position="288"/>
        <end position="305"/>
    </location>
</feature>
<feature type="transmembrane region" description="Helical" evidence="11">
    <location>
        <begin position="686"/>
        <end position="704"/>
    </location>
</feature>
<evidence type="ECO:0000256" key="5">
    <source>
        <dbReference type="ARBA" id="ARBA00022692"/>
    </source>
</evidence>
<feature type="transmembrane region" description="Helical" evidence="11">
    <location>
        <begin position="326"/>
        <end position="353"/>
    </location>
</feature>
<dbReference type="FunFam" id="1.10.287.570:FF:000002">
    <property type="entry name" value="Solute carrier family 4 member 11"/>
    <property type="match status" value="1"/>
</dbReference>
<evidence type="ECO:0000256" key="8">
    <source>
        <dbReference type="ARBA" id="ARBA00023136"/>
    </source>
</evidence>
<reference evidence="13" key="2">
    <citation type="submission" date="2025-09" db="UniProtKB">
        <authorList>
            <consortium name="Ensembl"/>
        </authorList>
    </citation>
    <scope>IDENTIFICATION</scope>
</reference>
<feature type="transmembrane region" description="Helical" evidence="11">
    <location>
        <begin position="478"/>
        <end position="497"/>
    </location>
</feature>
<dbReference type="Ensembl" id="ENSCLMT00005023124.1">
    <property type="protein sequence ID" value="ENSCLMP00005022050.1"/>
    <property type="gene ID" value="ENSCLMG00005009761.1"/>
</dbReference>
<dbReference type="AlphaFoldDB" id="A0A8C2Z5X1"/>
<proteinExistence type="inferred from homology"/>
<dbReference type="PANTHER" id="PTHR11453">
    <property type="entry name" value="ANION EXCHANGE PROTEIN"/>
    <property type="match status" value="1"/>
</dbReference>
<evidence type="ECO:0000256" key="7">
    <source>
        <dbReference type="ARBA" id="ARBA00023065"/>
    </source>
</evidence>
<dbReference type="SUPFAM" id="SSF55804">
    <property type="entry name" value="Phoshotransferase/anion transport protein"/>
    <property type="match status" value="1"/>
</dbReference>
<dbReference type="PANTHER" id="PTHR11453:SF127">
    <property type="entry name" value="SOLUTE CARRIER FAMILY 4 MEMBER 11"/>
    <property type="match status" value="1"/>
</dbReference>
<keyword evidence="4" id="KW-1003">Cell membrane</keyword>
<dbReference type="Proteomes" id="UP000694565">
    <property type="component" value="Unplaced"/>
</dbReference>
<sequence length="792" mass="89250">EQEDCGQDSPAAHREHNYDKQIQTGYVKPMNFQEEVRAHRDLDSFLAQASILLDERAATLDEVLRRMLTQVEDSDGSCDADEVMNSLFTDAGGKEQLKMKVHLLSETIQGVTATSTGVHYQQSWLCILSNVRNLQRRHVCIARLERPQNWGVNCCEARYVILILAPPRTKSTKTAVELGRTFATMFSDISFRQKLLEAKTQEEFKQELVNQRQRLSVVTEKSVVEEVEDSDPRVPVPSILYTYCKDFFKAGKGVYDDLRRRLPLYPSDFTDGMTGKDRCLLKYTTTAIFLYIAILLPAIAFGSLNDESTRGQIDVQKTIVGQSIGGVIYSLFAGSPLVIPLTTAPLAIFISVIRGICDDYNLDFNAFYACIGLWNSLFLILGGLFNVSLFMKLFKRSTEEVIALFISIAFVGDAVKGTVKIFHHFYHGPTLATNATVVLQQLNELLEQVKNQTMEHSNETVPIFLPESLVVTTRERPVLCLLLMLGTLWLGYSLYLIKRSPYLNGKIREVVSDCALPISVVVCSFIGSYLFLDIQLPMFSVHGGPIFKFPQFDKLSGMNMLSAAGLGFLLALLIFIDQNIVISLTHVPEHKLLKGTAFHWDLMLTGFINILMSCLGLPWMHAAFPHSSLHARQLAKVEQHVENGHLYTTIVSVKETRLTSLVANILIGLSAFMLPIPLQWIPKPVLYGLFLYIAATSLDGNQMVDRMALLLKEQTSYPPTHYIRRVPQRKVHSFTALQMIQLIILCAFGMYPLPYMKMVFPLMMILLVPVRISLLPKIIDAKYLDIMDAQHM</sequence>
<keyword evidence="6 11" id="KW-1133">Transmembrane helix</keyword>
<evidence type="ECO:0000256" key="9">
    <source>
        <dbReference type="SAM" id="Coils"/>
    </source>
</evidence>
<evidence type="ECO:0000256" key="3">
    <source>
        <dbReference type="ARBA" id="ARBA00022448"/>
    </source>
</evidence>
<keyword evidence="9" id="KW-0175">Coiled coil</keyword>
<dbReference type="PRINTS" id="PR01231">
    <property type="entry name" value="HCO3TRNSPORT"/>
</dbReference>
<protein>
    <submittedName>
        <fullName evidence="13">Solute carrier family 4 member 11</fullName>
    </submittedName>
</protein>
<feature type="transmembrane region" description="Helical" evidence="11">
    <location>
        <begin position="365"/>
        <end position="387"/>
    </location>
</feature>
<dbReference type="GO" id="GO:0016323">
    <property type="term" value="C:basolateral plasma membrane"/>
    <property type="evidence" value="ECO:0007669"/>
    <property type="project" value="TreeGrafter"/>
</dbReference>
<feature type="transmembrane region" description="Helical" evidence="11">
    <location>
        <begin position="602"/>
        <end position="624"/>
    </location>
</feature>
<evidence type="ECO:0000256" key="6">
    <source>
        <dbReference type="ARBA" id="ARBA00022989"/>
    </source>
</evidence>
<evidence type="ECO:0000256" key="11">
    <source>
        <dbReference type="SAM" id="Phobius"/>
    </source>
</evidence>
<dbReference type="Gene3D" id="3.40.930.10">
    <property type="entry name" value="Mannitol-specific EII, Chain A"/>
    <property type="match status" value="1"/>
</dbReference>
<feature type="transmembrane region" description="Helical" evidence="11">
    <location>
        <begin position="560"/>
        <end position="582"/>
    </location>
</feature>
<name>A0A8C2Z5X1_CYCLU</name>
<feature type="transmembrane region" description="Helical" evidence="11">
    <location>
        <begin position="759"/>
        <end position="779"/>
    </location>
</feature>
<evidence type="ECO:0000256" key="4">
    <source>
        <dbReference type="ARBA" id="ARBA00022475"/>
    </source>
</evidence>
<dbReference type="GeneTree" id="ENSGT00940000154894"/>
<keyword evidence="8 11" id="KW-0472">Membrane</keyword>
<gene>
    <name evidence="13" type="primary">LOC117737442</name>
</gene>
<feature type="transmembrane region" description="Helical" evidence="11">
    <location>
        <begin position="517"/>
        <end position="539"/>
    </location>
</feature>
<keyword evidence="7" id="KW-0406">Ion transport</keyword>
<keyword evidence="5 11" id="KW-0812">Transmembrane</keyword>
<feature type="region of interest" description="Disordered" evidence="10">
    <location>
        <begin position="1"/>
        <end position="20"/>
    </location>
</feature>